<organism evidence="12 13">
    <name type="scientific">Chaetomium globosum (strain ATCC 6205 / CBS 148.51 / DSM 1962 / NBRC 6347 / NRRL 1970)</name>
    <name type="common">Soil fungus</name>
    <dbReference type="NCBI Taxonomy" id="306901"/>
    <lineage>
        <taxon>Eukaryota</taxon>
        <taxon>Fungi</taxon>
        <taxon>Dikarya</taxon>
        <taxon>Ascomycota</taxon>
        <taxon>Pezizomycotina</taxon>
        <taxon>Sordariomycetes</taxon>
        <taxon>Sordariomycetidae</taxon>
        <taxon>Sordariales</taxon>
        <taxon>Chaetomiaceae</taxon>
        <taxon>Chaetomium</taxon>
    </lineage>
</organism>
<feature type="compositionally biased region" description="Pro residues" evidence="11">
    <location>
        <begin position="287"/>
        <end position="299"/>
    </location>
</feature>
<feature type="region of interest" description="Disordered" evidence="11">
    <location>
        <begin position="244"/>
        <end position="266"/>
    </location>
</feature>
<evidence type="ECO:0000256" key="9">
    <source>
        <dbReference type="ARBA" id="ARBA00025287"/>
    </source>
</evidence>
<feature type="compositionally biased region" description="Polar residues" evidence="11">
    <location>
        <begin position="244"/>
        <end position="254"/>
    </location>
</feature>
<dbReference type="GO" id="GO:0007052">
    <property type="term" value="P:mitotic spindle organization"/>
    <property type="evidence" value="ECO:0007669"/>
    <property type="project" value="TreeGrafter"/>
</dbReference>
<keyword evidence="13" id="KW-1185">Reference proteome</keyword>
<evidence type="ECO:0000313" key="12">
    <source>
        <dbReference type="EMBL" id="EAQ84907.1"/>
    </source>
</evidence>
<comment type="subcellular location">
    <subcellularLocation>
        <location evidence="3 10">Cytoplasm</location>
    </subcellularLocation>
    <subcellularLocation>
        <location evidence="2">Nucleus</location>
    </subcellularLocation>
</comment>
<feature type="region of interest" description="Disordered" evidence="11">
    <location>
        <begin position="168"/>
        <end position="224"/>
    </location>
</feature>
<dbReference type="GO" id="GO:0000159">
    <property type="term" value="C:protein phosphatase type 2A complex"/>
    <property type="evidence" value="ECO:0007669"/>
    <property type="project" value="TreeGrafter"/>
</dbReference>
<dbReference type="RefSeq" id="XP_001226848.1">
    <property type="nucleotide sequence ID" value="XM_001226847.1"/>
</dbReference>
<evidence type="ECO:0000256" key="5">
    <source>
        <dbReference type="ARBA" id="ARBA00022490"/>
    </source>
</evidence>
<dbReference type="InterPro" id="IPR037218">
    <property type="entry name" value="PTPA_sf"/>
</dbReference>
<dbReference type="OrthoDB" id="16120at2759"/>
<keyword evidence="6 10" id="KW-0697">Rotamase</keyword>
<comment type="catalytic activity">
    <reaction evidence="1 10">
        <text>[protein]-peptidylproline (omega=180) = [protein]-peptidylproline (omega=0)</text>
        <dbReference type="Rhea" id="RHEA:16237"/>
        <dbReference type="Rhea" id="RHEA-COMP:10747"/>
        <dbReference type="Rhea" id="RHEA-COMP:10748"/>
        <dbReference type="ChEBI" id="CHEBI:83833"/>
        <dbReference type="ChEBI" id="CHEBI:83834"/>
        <dbReference type="EC" id="5.2.1.8"/>
    </reaction>
</comment>
<comment type="similarity">
    <text evidence="4 10">Belongs to the PTPA-type PPIase family.</text>
</comment>
<evidence type="ECO:0000256" key="10">
    <source>
        <dbReference type="RuleBase" id="RU361210"/>
    </source>
</evidence>
<keyword evidence="5 10" id="KW-0963">Cytoplasm</keyword>
<dbReference type="AlphaFoldDB" id="Q2GSY3"/>
<sequence length="601" mass="64048">MAGKQPTPAPATPVPISWPSHIPYLTAPSYSPHLTPAHLRALRTRAADPSDPLPEISRDLKPGPCPSVRITPITDPAHPAHGQAGLFATRDLAPGALILPYLGEVHVGTAPFGRPPQGGGGGGDDYDYAGSDYDLWLDREGDLAGGRGARGERGEVMRKWEEEELLSMDGSGRDLSPGDLKPRPSILRMPHDHSTFSGARSSQRPRHDDSGAAAAVPHYPLGSKPPSINLDRNFIFQLRAIKQSQTTSENGPASTTIVNPPTPTTSPPHTLLIFHTPRKTTAVLPSPHHPPPLTSPPLHKPQKKITPGTDLLHFLSSRGKREKGTCTPATQPRPMPRKTTAASQKYLRVVRKLILTYNLEPAGSHGVWGLDDHSFLPYIFGSAQLTRPITEAEPMPLEGSLPGAPRPSDVAKPATVDLYRESNMYFSAIGFINDVKTGPFWEHSPILFDISGIRDGWGKINKGMIKMFNAEVLSKFPVVQHFQFGSLFSWDPDPEAAVPAQTVHLANQPSNVNPSPAGSGPGTAAPWAQATKMPGATAGVPPGPGIPYSRAPWTGGGSSAPTMPRGGAPDAGPPPPTAFPRGKPGTASNQFAVTKAPWAKD</sequence>
<evidence type="ECO:0000256" key="2">
    <source>
        <dbReference type="ARBA" id="ARBA00004123"/>
    </source>
</evidence>
<keyword evidence="8" id="KW-0539">Nucleus</keyword>
<dbReference type="PANTHER" id="PTHR10012">
    <property type="entry name" value="SERINE/THREONINE-PROTEIN PHOSPHATASE 2A REGULATORY SUBUNIT B"/>
    <property type="match status" value="1"/>
</dbReference>
<dbReference type="SUPFAM" id="SSF140984">
    <property type="entry name" value="PTPA-like"/>
    <property type="match status" value="1"/>
</dbReference>
<gene>
    <name evidence="12" type="ORF">CHGG_08921</name>
</gene>
<dbReference type="Proteomes" id="UP000001056">
    <property type="component" value="Unassembled WGS sequence"/>
</dbReference>
<evidence type="ECO:0000256" key="6">
    <source>
        <dbReference type="ARBA" id="ARBA00023110"/>
    </source>
</evidence>
<evidence type="ECO:0000256" key="11">
    <source>
        <dbReference type="SAM" id="MobiDB-lite"/>
    </source>
</evidence>
<feature type="region of interest" description="Disordered" evidence="11">
    <location>
        <begin position="45"/>
        <end position="65"/>
    </location>
</feature>
<dbReference type="InParanoid" id="Q2GSY3"/>
<protein>
    <recommendedName>
        <fullName evidence="10">Serine/threonine-protein phosphatase 2A activator</fullName>
        <ecNumber evidence="10">5.2.1.8</ecNumber>
    </recommendedName>
    <alternativeName>
        <fullName evidence="10">Phosphotyrosyl phosphatase activator</fullName>
    </alternativeName>
</protein>
<dbReference type="EMBL" id="CH408034">
    <property type="protein sequence ID" value="EAQ84907.1"/>
    <property type="molecule type" value="Genomic_DNA"/>
</dbReference>
<evidence type="ECO:0000256" key="1">
    <source>
        <dbReference type="ARBA" id="ARBA00000971"/>
    </source>
</evidence>
<feature type="region of interest" description="Disordered" evidence="11">
    <location>
        <begin position="319"/>
        <end position="341"/>
    </location>
</feature>
<dbReference type="GO" id="GO:0005737">
    <property type="term" value="C:cytoplasm"/>
    <property type="evidence" value="ECO:0007669"/>
    <property type="project" value="UniProtKB-SubCell"/>
</dbReference>
<dbReference type="GO" id="GO:0008160">
    <property type="term" value="F:protein tyrosine phosphatase activator activity"/>
    <property type="evidence" value="ECO:0007669"/>
    <property type="project" value="TreeGrafter"/>
</dbReference>
<dbReference type="HOGENOM" id="CLU_454136_0_0_1"/>
<comment type="function">
    <text evidence="9">PPIases accelerate the folding of proteins. It catalyzes the cis-trans isomerization of proline imidic peptide bonds in oligopeptides. Acts as a regulatory subunit for PP2A-like phosphatases modulating their activity or substrate specificity, probably by inducing a conformational change in the catalytic subunit, a direct target of the PPIase. Can reactivate inactive phosphatase PP2A-phosphatase methylesterase complexes (PP2Ai) in presence of ATP and Mg(2+) by dissociating the inactive form from the complex.</text>
</comment>
<dbReference type="Pfam" id="PF03095">
    <property type="entry name" value="PTPA"/>
    <property type="match status" value="1"/>
</dbReference>
<evidence type="ECO:0000256" key="7">
    <source>
        <dbReference type="ARBA" id="ARBA00023235"/>
    </source>
</evidence>
<dbReference type="GO" id="GO:0005634">
    <property type="term" value="C:nucleus"/>
    <property type="evidence" value="ECO:0007669"/>
    <property type="project" value="UniProtKB-SubCell"/>
</dbReference>
<evidence type="ECO:0000313" key="13">
    <source>
        <dbReference type="Proteomes" id="UP000001056"/>
    </source>
</evidence>
<dbReference type="PANTHER" id="PTHR10012:SF3">
    <property type="entry name" value="SERINE_THREONINE-PROTEIN PHOSPHATASE 2A ACTIVATOR 1"/>
    <property type="match status" value="1"/>
</dbReference>
<evidence type="ECO:0000256" key="8">
    <source>
        <dbReference type="ARBA" id="ARBA00023242"/>
    </source>
</evidence>
<dbReference type="InterPro" id="IPR004327">
    <property type="entry name" value="Phstyr_phstse_ac"/>
</dbReference>
<proteinExistence type="inferred from homology"/>
<reference evidence="13" key="1">
    <citation type="journal article" date="2015" name="Genome Announc.">
        <title>Draft genome sequence of the cellulolytic fungus Chaetomium globosum.</title>
        <authorList>
            <person name="Cuomo C.A."/>
            <person name="Untereiner W.A."/>
            <person name="Ma L.-J."/>
            <person name="Grabherr M."/>
            <person name="Birren B.W."/>
        </authorList>
    </citation>
    <scope>NUCLEOTIDE SEQUENCE [LARGE SCALE GENOMIC DNA]</scope>
    <source>
        <strain evidence="13">ATCC 6205 / CBS 148.51 / DSM 1962 / NBRC 6347 / NRRL 1970</strain>
    </source>
</reference>
<dbReference type="GeneID" id="4395210"/>
<evidence type="ECO:0000256" key="4">
    <source>
        <dbReference type="ARBA" id="ARBA00011019"/>
    </source>
</evidence>
<accession>Q2GSY3</accession>
<evidence type="ECO:0000256" key="3">
    <source>
        <dbReference type="ARBA" id="ARBA00004496"/>
    </source>
</evidence>
<dbReference type="STRING" id="306901.Q2GSY3"/>
<name>Q2GSY3_CHAGB</name>
<dbReference type="EC" id="5.2.1.8" evidence="10"/>
<dbReference type="VEuPathDB" id="FungiDB:CHGG_08921"/>
<dbReference type="FunFam" id="1.20.120.1150:FF:000003">
    <property type="entry name" value="Serine/threonine-protein phosphatase 2A activator"/>
    <property type="match status" value="1"/>
</dbReference>
<feature type="region of interest" description="Disordered" evidence="11">
    <location>
        <begin position="282"/>
        <end position="301"/>
    </location>
</feature>
<dbReference type="InterPro" id="IPR043170">
    <property type="entry name" value="PTPA_C_lid"/>
</dbReference>
<dbReference type="Gene3D" id="1.20.120.1150">
    <property type="match status" value="1"/>
</dbReference>
<feature type="region of interest" description="Disordered" evidence="11">
    <location>
        <begin position="506"/>
        <end position="601"/>
    </location>
</feature>
<feature type="compositionally biased region" description="Polar residues" evidence="11">
    <location>
        <begin position="506"/>
        <end position="516"/>
    </location>
</feature>
<keyword evidence="7 10" id="KW-0413">Isomerase</keyword>
<dbReference type="eggNOG" id="KOG2867">
    <property type="taxonomic scope" value="Eukaryota"/>
</dbReference>
<dbReference type="GO" id="GO:0003755">
    <property type="term" value="F:peptidyl-prolyl cis-trans isomerase activity"/>
    <property type="evidence" value="ECO:0007669"/>
    <property type="project" value="UniProtKB-KW"/>
</dbReference>